<dbReference type="NCBIfam" id="TIGR00484">
    <property type="entry name" value="EF-G"/>
    <property type="match status" value="1"/>
</dbReference>
<dbReference type="SUPFAM" id="SSF54211">
    <property type="entry name" value="Ribosomal protein S5 domain 2-like"/>
    <property type="match status" value="1"/>
</dbReference>
<keyword evidence="8" id="KW-0648">Protein biosynthesis</keyword>
<organism evidence="8 9">
    <name type="scientific">Iocasia fonsfrigidae</name>
    <dbReference type="NCBI Taxonomy" id="2682810"/>
    <lineage>
        <taxon>Bacteria</taxon>
        <taxon>Bacillati</taxon>
        <taxon>Bacillota</taxon>
        <taxon>Clostridia</taxon>
        <taxon>Halanaerobiales</taxon>
        <taxon>Halanaerobiaceae</taxon>
        <taxon>Iocasia</taxon>
    </lineage>
</organism>
<dbReference type="InterPro" id="IPR004540">
    <property type="entry name" value="Transl_elong_EFG/EF2"/>
</dbReference>
<dbReference type="NCBIfam" id="NF009379">
    <property type="entry name" value="PRK12740.1-3"/>
    <property type="match status" value="1"/>
</dbReference>
<dbReference type="PANTHER" id="PTHR43261:SF6">
    <property type="entry name" value="ELONGATION FACTOR G-LIKE PROTEIN"/>
    <property type="match status" value="1"/>
</dbReference>
<dbReference type="FunFam" id="3.30.70.240:FF:000001">
    <property type="entry name" value="Elongation factor G"/>
    <property type="match status" value="1"/>
</dbReference>
<feature type="domain" description="Translation elongation factor EFG/EF2" evidence="7">
    <location>
        <begin position="469"/>
        <end position="587"/>
    </location>
</feature>
<dbReference type="CDD" id="cd01434">
    <property type="entry name" value="EFG_mtEFG1_IV"/>
    <property type="match status" value="1"/>
</dbReference>
<dbReference type="GO" id="GO:0005525">
    <property type="term" value="F:GTP binding"/>
    <property type="evidence" value="ECO:0007669"/>
    <property type="project" value="UniProtKB-UniRule"/>
</dbReference>
<dbReference type="InterPro" id="IPR000795">
    <property type="entry name" value="T_Tr_GTP-bd_dom"/>
</dbReference>
<dbReference type="AlphaFoldDB" id="A0A8A7KPI8"/>
<dbReference type="PRINTS" id="PR00315">
    <property type="entry name" value="ELONGATNFCT"/>
</dbReference>
<evidence type="ECO:0000256" key="4">
    <source>
        <dbReference type="ARBA" id="ARBA00023134"/>
    </source>
</evidence>
<accession>A0A8A7KPI8</accession>
<dbReference type="InterPro" id="IPR027417">
    <property type="entry name" value="P-loop_NTPase"/>
</dbReference>
<proteinExistence type="inferred from homology"/>
<dbReference type="InterPro" id="IPR035647">
    <property type="entry name" value="EFG_III/V"/>
</dbReference>
<dbReference type="InterPro" id="IPR009000">
    <property type="entry name" value="Transl_B-barrel_sf"/>
</dbReference>
<dbReference type="Gene3D" id="3.30.70.240">
    <property type="match status" value="1"/>
</dbReference>
<dbReference type="Pfam" id="PF14492">
    <property type="entry name" value="EFG_III"/>
    <property type="match status" value="1"/>
</dbReference>
<dbReference type="Pfam" id="PF00009">
    <property type="entry name" value="GTP_EFTU"/>
    <property type="match status" value="1"/>
</dbReference>
<protein>
    <recommendedName>
        <fullName evidence="2 5">Elongation factor G</fullName>
    </recommendedName>
</protein>
<name>A0A8A7KPI8_9FIRM</name>
<dbReference type="Gene3D" id="3.40.50.300">
    <property type="entry name" value="P-loop containing nucleotide triphosphate hydrolases"/>
    <property type="match status" value="1"/>
</dbReference>
<dbReference type="CDD" id="cd04170">
    <property type="entry name" value="EF-G_bact"/>
    <property type="match status" value="1"/>
</dbReference>
<dbReference type="Pfam" id="PF00679">
    <property type="entry name" value="EFG_C"/>
    <property type="match status" value="1"/>
</dbReference>
<dbReference type="GO" id="GO:0003746">
    <property type="term" value="F:translation elongation factor activity"/>
    <property type="evidence" value="ECO:0007669"/>
    <property type="project" value="UniProtKB-UniRule"/>
</dbReference>
<dbReference type="InterPro" id="IPR041095">
    <property type="entry name" value="EFG_II"/>
</dbReference>
<keyword evidence="4" id="KW-0342">GTP-binding</keyword>
<dbReference type="InterPro" id="IPR020568">
    <property type="entry name" value="Ribosomal_Su5_D2-typ_SF"/>
</dbReference>
<reference evidence="8" key="1">
    <citation type="submission" date="2019-12" db="EMBL/GenBank/DDBJ databases">
        <authorList>
            <person name="zhang j."/>
            <person name="sun C.M."/>
        </authorList>
    </citation>
    <scope>NUCLEOTIDE SEQUENCE</scope>
    <source>
        <strain evidence="8">NS-1</strain>
    </source>
</reference>
<evidence type="ECO:0000256" key="1">
    <source>
        <dbReference type="ARBA" id="ARBA00005870"/>
    </source>
</evidence>
<feature type="domain" description="Elongation factor EFG" evidence="6">
    <location>
        <begin position="589"/>
        <end position="676"/>
    </location>
</feature>
<dbReference type="NCBIfam" id="TIGR00231">
    <property type="entry name" value="small_GTP"/>
    <property type="match status" value="1"/>
</dbReference>
<comment type="similarity">
    <text evidence="1">Belongs to the TRAFAC class translation factor GTPase superfamily. Classic translation factor GTPase family. EF-G/EF-2 subfamily.</text>
</comment>
<dbReference type="Gene3D" id="2.40.30.10">
    <property type="entry name" value="Translation factors"/>
    <property type="match status" value="1"/>
</dbReference>
<dbReference type="SMART" id="SM00889">
    <property type="entry name" value="EFG_IV"/>
    <property type="match status" value="1"/>
</dbReference>
<dbReference type="NCBIfam" id="NF009381">
    <property type="entry name" value="PRK12740.1-5"/>
    <property type="match status" value="1"/>
</dbReference>
<dbReference type="PANTHER" id="PTHR43261">
    <property type="entry name" value="TRANSLATION ELONGATION FACTOR G-RELATED"/>
    <property type="match status" value="1"/>
</dbReference>
<evidence type="ECO:0000313" key="9">
    <source>
        <dbReference type="Proteomes" id="UP000665020"/>
    </source>
</evidence>
<dbReference type="SMART" id="SM00838">
    <property type="entry name" value="EFG_C"/>
    <property type="match status" value="1"/>
</dbReference>
<dbReference type="FunFam" id="3.30.230.10:FF:000003">
    <property type="entry name" value="Elongation factor G"/>
    <property type="match status" value="1"/>
</dbReference>
<dbReference type="Gene3D" id="3.30.230.10">
    <property type="match status" value="1"/>
</dbReference>
<dbReference type="InterPro" id="IPR035649">
    <property type="entry name" value="EFG_V"/>
</dbReference>
<dbReference type="InterPro" id="IPR014721">
    <property type="entry name" value="Ribsml_uS5_D2-typ_fold_subgr"/>
</dbReference>
<gene>
    <name evidence="8" type="primary">fusA</name>
    <name evidence="8" type="ORF">GM661_09115</name>
</gene>
<dbReference type="InterPro" id="IPR053905">
    <property type="entry name" value="EF-G-like_DII"/>
</dbReference>
<dbReference type="InterPro" id="IPR047872">
    <property type="entry name" value="EFG_IV"/>
</dbReference>
<dbReference type="GO" id="GO:0032790">
    <property type="term" value="P:ribosome disassembly"/>
    <property type="evidence" value="ECO:0007669"/>
    <property type="project" value="TreeGrafter"/>
</dbReference>
<keyword evidence="8" id="KW-0251">Elongation factor</keyword>
<dbReference type="SUPFAM" id="SSF54980">
    <property type="entry name" value="EF-G C-terminal domain-like"/>
    <property type="match status" value="2"/>
</dbReference>
<evidence type="ECO:0000256" key="2">
    <source>
        <dbReference type="ARBA" id="ARBA00017872"/>
    </source>
</evidence>
<dbReference type="NCBIfam" id="NF009891">
    <property type="entry name" value="PRK13351.1-1"/>
    <property type="match status" value="1"/>
</dbReference>
<dbReference type="SUPFAM" id="SSF52540">
    <property type="entry name" value="P-loop containing nucleoside triphosphate hydrolases"/>
    <property type="match status" value="1"/>
</dbReference>
<dbReference type="InterPro" id="IPR000640">
    <property type="entry name" value="EFG_V-like"/>
</dbReference>
<evidence type="ECO:0000259" key="7">
    <source>
        <dbReference type="SMART" id="SM00889"/>
    </source>
</evidence>
<dbReference type="EMBL" id="CP046640">
    <property type="protein sequence ID" value="QTL99964.1"/>
    <property type="molecule type" value="Genomic_DNA"/>
</dbReference>
<dbReference type="Pfam" id="PF22042">
    <property type="entry name" value="EF-G_D2"/>
    <property type="match status" value="1"/>
</dbReference>
<keyword evidence="9" id="KW-1185">Reference proteome</keyword>
<dbReference type="GO" id="GO:0003924">
    <property type="term" value="F:GTPase activity"/>
    <property type="evidence" value="ECO:0007669"/>
    <property type="project" value="InterPro"/>
</dbReference>
<dbReference type="InterPro" id="IPR005225">
    <property type="entry name" value="Small_GTP-bd"/>
</dbReference>
<dbReference type="Gene3D" id="3.30.70.870">
    <property type="entry name" value="Elongation Factor G (Translational Gtpase), domain 3"/>
    <property type="match status" value="1"/>
</dbReference>
<sequence>MLSNTQKIRNLCLISHGGAGKTTLTEMTLLNAGVIDSAGSIENTNTQADFTPEEKKHQFSINNSYFSFSWGDKFVNLIDTPGYADFRGEVAGALRMVEGAVLLIDGTAGIEVNTDYVWAMAEKNQLPRFIFINKMDKDGADFNKVFNEIKDAYQGNFIPLTIPVGEGEGYKGIIDLLQEVAFSGEKDVDKIEIPAELTDTVEELRMELLESVVELDEELMEKYFADEKISDKELIKGLVAGVASGEIIPVMVGSALKNSGIKKLFDLLINLVPSPDAKGVIEGVWQGEKVEVSITVDEPAVALVAKTMVDPYIGKLSIFKVESGTLTKDSEVFIPRANETAKLSKLYRLNGKEQETVEKLTAGEIGAVAKIDLLETSDTMVEGIKMSLKDIDFPVPMLTQAALPASEGDDEKMSAALNRISQEDVTFKVEYNKETKELLVTSMGTVHLDVIKDICQRKFEASFITKVPKVTYKETIQKKVEVEEKYKKQSGGRGQYGHVFLRMEPLPRGKGFEFDEEIFGGAIPNQYIPAVEKGIVEAKETGVVAGYPVVDFKVVVYDGSYHPVDSSEMAFKIAASKGFKNGMQKAKPVLLEPVMQVEVTVPEEYMGDIMGDFNSRRGKILGMEPIDSKQVIKAHVPQAEMFSYAIDLKSITGGHGSYTTVLDHYDKVPSKIEEEIIQQRQNEEE</sequence>
<dbReference type="Pfam" id="PF03764">
    <property type="entry name" value="EFG_IV"/>
    <property type="match status" value="1"/>
</dbReference>
<keyword evidence="3" id="KW-0547">Nucleotide-binding</keyword>
<evidence type="ECO:0000256" key="3">
    <source>
        <dbReference type="ARBA" id="ARBA00022741"/>
    </source>
</evidence>
<evidence type="ECO:0000313" key="8">
    <source>
        <dbReference type="EMBL" id="QTL99964.1"/>
    </source>
</evidence>
<dbReference type="SUPFAM" id="SSF50447">
    <property type="entry name" value="Translation proteins"/>
    <property type="match status" value="1"/>
</dbReference>
<dbReference type="KEGG" id="ifn:GM661_09115"/>
<evidence type="ECO:0000256" key="5">
    <source>
        <dbReference type="NCBIfam" id="TIGR00484"/>
    </source>
</evidence>
<dbReference type="InterPro" id="IPR005517">
    <property type="entry name" value="Transl_elong_EFG/EF2_IV"/>
</dbReference>
<dbReference type="CDD" id="cd03713">
    <property type="entry name" value="EFG_mtEFG_C"/>
    <property type="match status" value="1"/>
</dbReference>
<evidence type="ECO:0000259" key="6">
    <source>
        <dbReference type="SMART" id="SM00838"/>
    </source>
</evidence>
<dbReference type="Proteomes" id="UP000665020">
    <property type="component" value="Chromosome"/>
</dbReference>